<comment type="caution">
    <text evidence="2">The sequence shown here is derived from an EMBL/GenBank/DDBJ whole genome shotgun (WGS) entry which is preliminary data.</text>
</comment>
<accession>A0AAV0BMM7</accession>
<feature type="chain" id="PRO_5043885940" evidence="1">
    <location>
        <begin position="22"/>
        <end position="394"/>
    </location>
</feature>
<keyword evidence="1" id="KW-0732">Signal</keyword>
<proteinExistence type="predicted"/>
<sequence>MRFLLNSSWLLIASLELSIDGMYLGDKSLVLNDVVESYEPSRLTVAHDLPQIHSMSTIEHTISPPNVNGQEPWVTVNQSLEQISTQGDENNYKWPYDDSLTAFHPSNSLSAHIPSNMDSLSKNNFGSSNLYDSVKENSQFNTALNRLWFDSNTDQLNNPESDIGEAYNEIIQNYLMHEQIYGSFSDQLQMTGDQPAEFQKPETFPNAFTNNTDVPPAHNVGSEIDWISFFGLKPSFEVESASNIKDYNSIGTSEISTYFFQQENIKKRNREGINLEISPDIAAYSHLHNKSSYFPLHDSRLSIESKDKIKNKKSPTKIEKAKASGSRNSEYFFKAQTFPNNGKLFPICDENLRNLDQSARSFRSKYNVRSKKLKTWLSLKSLKMKNTPGIGINN</sequence>
<reference evidence="2" key="1">
    <citation type="submission" date="2022-06" db="EMBL/GenBank/DDBJ databases">
        <authorList>
            <consortium name="SYNGENTA / RWTH Aachen University"/>
        </authorList>
    </citation>
    <scope>NUCLEOTIDE SEQUENCE</scope>
</reference>
<dbReference type="AlphaFoldDB" id="A0AAV0BMM7"/>
<protein>
    <submittedName>
        <fullName evidence="2">Expressed protein</fullName>
    </submittedName>
</protein>
<name>A0AAV0BMM7_PHAPC</name>
<feature type="signal peptide" evidence="1">
    <location>
        <begin position="1"/>
        <end position="21"/>
    </location>
</feature>
<dbReference type="EMBL" id="CALTRL010005871">
    <property type="protein sequence ID" value="CAH7687429.1"/>
    <property type="molecule type" value="Genomic_DNA"/>
</dbReference>
<dbReference type="Proteomes" id="UP001153365">
    <property type="component" value="Unassembled WGS sequence"/>
</dbReference>
<keyword evidence="3" id="KW-1185">Reference proteome</keyword>
<evidence type="ECO:0000313" key="2">
    <source>
        <dbReference type="EMBL" id="CAH7687429.1"/>
    </source>
</evidence>
<organism evidence="2 3">
    <name type="scientific">Phakopsora pachyrhizi</name>
    <name type="common">Asian soybean rust disease fungus</name>
    <dbReference type="NCBI Taxonomy" id="170000"/>
    <lineage>
        <taxon>Eukaryota</taxon>
        <taxon>Fungi</taxon>
        <taxon>Dikarya</taxon>
        <taxon>Basidiomycota</taxon>
        <taxon>Pucciniomycotina</taxon>
        <taxon>Pucciniomycetes</taxon>
        <taxon>Pucciniales</taxon>
        <taxon>Phakopsoraceae</taxon>
        <taxon>Phakopsora</taxon>
    </lineage>
</organism>
<gene>
    <name evidence="2" type="ORF">PPACK8108_LOCUS22207</name>
</gene>
<evidence type="ECO:0000256" key="1">
    <source>
        <dbReference type="SAM" id="SignalP"/>
    </source>
</evidence>
<evidence type="ECO:0000313" key="3">
    <source>
        <dbReference type="Proteomes" id="UP001153365"/>
    </source>
</evidence>